<keyword evidence="3" id="KW-0732">Signal</keyword>
<name>A0ABP6WV05_9ACTN</name>
<dbReference type="InterPro" id="IPR005754">
    <property type="entry name" value="Sortase"/>
</dbReference>
<evidence type="ECO:0000256" key="1">
    <source>
        <dbReference type="ARBA" id="ARBA00022801"/>
    </source>
</evidence>
<dbReference type="EMBL" id="BAAAYR010000001">
    <property type="protein sequence ID" value="GAA3556816.1"/>
    <property type="molecule type" value="Genomic_DNA"/>
</dbReference>
<dbReference type="CDD" id="cd05829">
    <property type="entry name" value="Sortase_F"/>
    <property type="match status" value="1"/>
</dbReference>
<dbReference type="SUPFAM" id="SSF63817">
    <property type="entry name" value="Sortase"/>
    <property type="match status" value="1"/>
</dbReference>
<evidence type="ECO:0000313" key="4">
    <source>
        <dbReference type="EMBL" id="GAA3556816.1"/>
    </source>
</evidence>
<dbReference type="RefSeq" id="WP_344741289.1">
    <property type="nucleotide sequence ID" value="NZ_BAAAYR010000001.1"/>
</dbReference>
<organism evidence="4 5">
    <name type="scientific">Microlunatus spumicola</name>
    <dbReference type="NCBI Taxonomy" id="81499"/>
    <lineage>
        <taxon>Bacteria</taxon>
        <taxon>Bacillati</taxon>
        <taxon>Actinomycetota</taxon>
        <taxon>Actinomycetes</taxon>
        <taxon>Propionibacteriales</taxon>
        <taxon>Propionibacteriaceae</taxon>
        <taxon>Microlunatus</taxon>
    </lineage>
</organism>
<accession>A0ABP6WV05</accession>
<dbReference type="Pfam" id="PF04203">
    <property type="entry name" value="Sortase"/>
    <property type="match status" value="1"/>
</dbReference>
<evidence type="ECO:0000313" key="5">
    <source>
        <dbReference type="Proteomes" id="UP001500767"/>
    </source>
</evidence>
<feature type="signal peptide" evidence="3">
    <location>
        <begin position="1"/>
        <end position="24"/>
    </location>
</feature>
<dbReference type="InterPro" id="IPR023365">
    <property type="entry name" value="Sortase_dom-sf"/>
</dbReference>
<dbReference type="PROSITE" id="PS51257">
    <property type="entry name" value="PROKAR_LIPOPROTEIN"/>
    <property type="match status" value="1"/>
</dbReference>
<dbReference type="Gene3D" id="2.40.260.10">
    <property type="entry name" value="Sortase"/>
    <property type="match status" value="1"/>
</dbReference>
<evidence type="ECO:0008006" key="6">
    <source>
        <dbReference type="Google" id="ProtNLM"/>
    </source>
</evidence>
<reference evidence="5" key="1">
    <citation type="journal article" date="2019" name="Int. J. Syst. Evol. Microbiol.">
        <title>The Global Catalogue of Microorganisms (GCM) 10K type strain sequencing project: providing services to taxonomists for standard genome sequencing and annotation.</title>
        <authorList>
            <consortium name="The Broad Institute Genomics Platform"/>
            <consortium name="The Broad Institute Genome Sequencing Center for Infectious Disease"/>
            <person name="Wu L."/>
            <person name="Ma J."/>
        </authorList>
    </citation>
    <scope>NUCLEOTIDE SEQUENCE [LARGE SCALE GENOMIC DNA]</scope>
    <source>
        <strain evidence="5">JCM 16540</strain>
    </source>
</reference>
<protein>
    <recommendedName>
        <fullName evidence="6">Sortase family protein</fullName>
    </recommendedName>
</protein>
<evidence type="ECO:0000256" key="2">
    <source>
        <dbReference type="SAM" id="MobiDB-lite"/>
    </source>
</evidence>
<feature type="region of interest" description="Disordered" evidence="2">
    <location>
        <begin position="33"/>
        <end position="64"/>
    </location>
</feature>
<feature type="compositionally biased region" description="Low complexity" evidence="2">
    <location>
        <begin position="36"/>
        <end position="51"/>
    </location>
</feature>
<keyword evidence="5" id="KW-1185">Reference proteome</keyword>
<proteinExistence type="predicted"/>
<sequence length="221" mass="22294">MTQRPRLRPAYAGVVLALALGLGACGGTDPAVVGQPPAADPGSPAATSPAPADGPAPPAAVGTPAASNRITFVPDQVVLPGGDAAPVQPAATRDGELQVPEDVQHVGWWDGSARAGDPFGNTVIAGHVDSATDGLGFFVRLPSLKKGETVTLRGPGGHHLAYTVTSIRTIKKDALATGSAAFEQTGDPHLVLITCGGDYRRGEGGYDSNVVVTAKPKGLAR</sequence>
<comment type="caution">
    <text evidence="4">The sequence shown here is derived from an EMBL/GenBank/DDBJ whole genome shotgun (WGS) entry which is preliminary data.</text>
</comment>
<gene>
    <name evidence="4" type="ORF">GCM10022197_10000</name>
</gene>
<dbReference type="Proteomes" id="UP001500767">
    <property type="component" value="Unassembled WGS sequence"/>
</dbReference>
<keyword evidence="1" id="KW-0378">Hydrolase</keyword>
<evidence type="ECO:0000256" key="3">
    <source>
        <dbReference type="SAM" id="SignalP"/>
    </source>
</evidence>
<dbReference type="InterPro" id="IPR042001">
    <property type="entry name" value="Sortase_F"/>
</dbReference>
<feature type="chain" id="PRO_5047125817" description="Sortase family protein" evidence="3">
    <location>
        <begin position="25"/>
        <end position="221"/>
    </location>
</feature>